<accession>A0ABD1WKF5</accession>
<protein>
    <submittedName>
        <fullName evidence="2">Uncharacterized protein</fullName>
    </submittedName>
</protein>
<comment type="caution">
    <text evidence="2">The sequence shown here is derived from an EMBL/GenBank/DDBJ whole genome shotgun (WGS) entry which is preliminary data.</text>
</comment>
<evidence type="ECO:0000313" key="2">
    <source>
        <dbReference type="EMBL" id="KAL2550182.1"/>
    </source>
</evidence>
<gene>
    <name evidence="2" type="ORF">Fot_11712</name>
</gene>
<dbReference type="AlphaFoldDB" id="A0ABD1WKF5"/>
<keyword evidence="3" id="KW-1185">Reference proteome</keyword>
<feature type="compositionally biased region" description="Polar residues" evidence="1">
    <location>
        <begin position="1"/>
        <end position="24"/>
    </location>
</feature>
<dbReference type="EMBL" id="JBFOLJ010000003">
    <property type="protein sequence ID" value="KAL2550182.1"/>
    <property type="molecule type" value="Genomic_DNA"/>
</dbReference>
<name>A0ABD1WKF5_9LAMI</name>
<reference evidence="3" key="1">
    <citation type="submission" date="2024-07" db="EMBL/GenBank/DDBJ databases">
        <title>Two chromosome-level genome assemblies of Korean endemic species Abeliophyllum distichum and Forsythia ovata (Oleaceae).</title>
        <authorList>
            <person name="Jang H."/>
        </authorList>
    </citation>
    <scope>NUCLEOTIDE SEQUENCE [LARGE SCALE GENOMIC DNA]</scope>
</reference>
<dbReference type="Proteomes" id="UP001604277">
    <property type="component" value="Unassembled WGS sequence"/>
</dbReference>
<feature type="region of interest" description="Disordered" evidence="1">
    <location>
        <begin position="1"/>
        <end position="42"/>
    </location>
</feature>
<sequence>MLGSSSFISTAPVVTSEAPSTSFSVGPAPLSENSRQSGKRKVKINGWEGASLTPLPHLVERINNGFRQDELDPTVLGKLPVSAAIAAASVHKYWTSAFRKATDNAELMELLKLA</sequence>
<proteinExistence type="predicted"/>
<evidence type="ECO:0000313" key="3">
    <source>
        <dbReference type="Proteomes" id="UP001604277"/>
    </source>
</evidence>
<evidence type="ECO:0000256" key="1">
    <source>
        <dbReference type="SAM" id="MobiDB-lite"/>
    </source>
</evidence>
<organism evidence="2 3">
    <name type="scientific">Forsythia ovata</name>
    <dbReference type="NCBI Taxonomy" id="205694"/>
    <lineage>
        <taxon>Eukaryota</taxon>
        <taxon>Viridiplantae</taxon>
        <taxon>Streptophyta</taxon>
        <taxon>Embryophyta</taxon>
        <taxon>Tracheophyta</taxon>
        <taxon>Spermatophyta</taxon>
        <taxon>Magnoliopsida</taxon>
        <taxon>eudicotyledons</taxon>
        <taxon>Gunneridae</taxon>
        <taxon>Pentapetalae</taxon>
        <taxon>asterids</taxon>
        <taxon>lamiids</taxon>
        <taxon>Lamiales</taxon>
        <taxon>Oleaceae</taxon>
        <taxon>Forsythieae</taxon>
        <taxon>Forsythia</taxon>
    </lineage>
</organism>